<accession>A0A537IZN6</accession>
<dbReference type="PANTHER" id="PTHR43649:SF34">
    <property type="entry name" value="ABC TRANSPORTER PERIPLASMIC-BINDING PROTEIN YCJN-RELATED"/>
    <property type="match status" value="1"/>
</dbReference>
<name>A0A537IZN6_9BACT</name>
<evidence type="ECO:0000256" key="1">
    <source>
        <dbReference type="ARBA" id="ARBA00008520"/>
    </source>
</evidence>
<sequence>MQPEDRERTAGGLTRRRFLQAGVAGLTGLALSSVNGWLKQAAAQLPPGSYNPQLQLSFPVEPGASLRILRWSQFVSTDQPEYERMAQQFTRRTGVPVRLEYEAWPDVQPKAAAAANVGAGPDIVLGFFDEPHLWPDKLVPVTDLAEYLGRKYGGWFPVAPQYGYSNQVGQWIGVPIGAPGSCLNYRMSWVKEAGFDPDPASFPKTTDEFLRLCRALKTRGHPTGFALGKAVGDANTWCHWLLWTFGAHAVAPDSKTITLNTPETVNALEYGRQLFETMIPGVAGWLDPNNNRAFLAGEVALTNNGISIYFAAKNDFPEIAADMNHAVYPQGSAGRPTELHLFSQAYVFKYTKYPNAAKEFLRFMMEDPQYPRWINAMLGYVSHPLRVFNNLAVWRSDPKAVPFRDAVARMLPHSYQGTPGPKSARALSEFVIVDMVADALTGRRSVREAILAAEARLKRIYEA</sequence>
<dbReference type="PROSITE" id="PS51318">
    <property type="entry name" value="TAT"/>
    <property type="match status" value="1"/>
</dbReference>
<dbReference type="Gene3D" id="3.40.190.10">
    <property type="entry name" value="Periplasmic binding protein-like II"/>
    <property type="match status" value="1"/>
</dbReference>
<dbReference type="InterPro" id="IPR006311">
    <property type="entry name" value="TAT_signal"/>
</dbReference>
<keyword evidence="2" id="KW-0813">Transport</keyword>
<evidence type="ECO:0000313" key="4">
    <source>
        <dbReference type="EMBL" id="TMI76725.1"/>
    </source>
</evidence>
<dbReference type="AlphaFoldDB" id="A0A537IZN6"/>
<evidence type="ECO:0000256" key="3">
    <source>
        <dbReference type="ARBA" id="ARBA00022729"/>
    </source>
</evidence>
<dbReference type="SUPFAM" id="SSF53850">
    <property type="entry name" value="Periplasmic binding protein-like II"/>
    <property type="match status" value="1"/>
</dbReference>
<comment type="similarity">
    <text evidence="1">Belongs to the bacterial solute-binding protein 1 family.</text>
</comment>
<dbReference type="Proteomes" id="UP000318834">
    <property type="component" value="Unassembled WGS sequence"/>
</dbReference>
<keyword evidence="3" id="KW-0732">Signal</keyword>
<evidence type="ECO:0000313" key="5">
    <source>
        <dbReference type="Proteomes" id="UP000318834"/>
    </source>
</evidence>
<proteinExistence type="inferred from homology"/>
<comment type="caution">
    <text evidence="4">The sequence shown here is derived from an EMBL/GenBank/DDBJ whole genome shotgun (WGS) entry which is preliminary data.</text>
</comment>
<gene>
    <name evidence="4" type="ORF">E6H05_02825</name>
</gene>
<dbReference type="PANTHER" id="PTHR43649">
    <property type="entry name" value="ARABINOSE-BINDING PROTEIN-RELATED"/>
    <property type="match status" value="1"/>
</dbReference>
<dbReference type="EMBL" id="VBAP01000012">
    <property type="protein sequence ID" value="TMI76725.1"/>
    <property type="molecule type" value="Genomic_DNA"/>
</dbReference>
<organism evidence="4 5">
    <name type="scientific">Candidatus Segetimicrobium genomatis</name>
    <dbReference type="NCBI Taxonomy" id="2569760"/>
    <lineage>
        <taxon>Bacteria</taxon>
        <taxon>Bacillati</taxon>
        <taxon>Candidatus Sysuimicrobiota</taxon>
        <taxon>Candidatus Sysuimicrobiia</taxon>
        <taxon>Candidatus Sysuimicrobiales</taxon>
        <taxon>Candidatus Segetimicrobiaceae</taxon>
        <taxon>Candidatus Segetimicrobium</taxon>
    </lineage>
</organism>
<reference evidence="4 5" key="1">
    <citation type="journal article" date="2019" name="Nat. Microbiol.">
        <title>Mediterranean grassland soil C-N compound turnover is dependent on rainfall and depth, and is mediated by genomically divergent microorganisms.</title>
        <authorList>
            <person name="Diamond S."/>
            <person name="Andeer P.F."/>
            <person name="Li Z."/>
            <person name="Crits-Christoph A."/>
            <person name="Burstein D."/>
            <person name="Anantharaman K."/>
            <person name="Lane K.R."/>
            <person name="Thomas B.C."/>
            <person name="Pan C."/>
            <person name="Northen T.R."/>
            <person name="Banfield J.F."/>
        </authorList>
    </citation>
    <scope>NUCLEOTIDE SEQUENCE [LARGE SCALE GENOMIC DNA]</scope>
    <source>
        <strain evidence="4">NP_8</strain>
    </source>
</reference>
<dbReference type="Pfam" id="PF13416">
    <property type="entry name" value="SBP_bac_8"/>
    <property type="match status" value="1"/>
</dbReference>
<dbReference type="InterPro" id="IPR050490">
    <property type="entry name" value="Bact_solute-bd_prot1"/>
</dbReference>
<protein>
    <submittedName>
        <fullName evidence="4">Extracellular solute-binding protein</fullName>
    </submittedName>
</protein>
<evidence type="ECO:0000256" key="2">
    <source>
        <dbReference type="ARBA" id="ARBA00022448"/>
    </source>
</evidence>
<dbReference type="InterPro" id="IPR006059">
    <property type="entry name" value="SBP"/>
</dbReference>